<evidence type="ECO:0000256" key="3">
    <source>
        <dbReference type="ARBA" id="ARBA00022737"/>
    </source>
</evidence>
<dbReference type="Gene3D" id="2.30.42.10">
    <property type="match status" value="3"/>
</dbReference>
<dbReference type="PROSITE" id="PS50106">
    <property type="entry name" value="PDZ"/>
    <property type="match status" value="2"/>
</dbReference>
<dbReference type="InterPro" id="IPR043545">
    <property type="entry name" value="GRIP1/2"/>
</dbReference>
<keyword evidence="3" id="KW-0677">Repeat</keyword>
<feature type="compositionally biased region" description="Polar residues" evidence="4">
    <location>
        <begin position="331"/>
        <end position="359"/>
    </location>
</feature>
<evidence type="ECO:0000313" key="7">
    <source>
        <dbReference type="WBParaSite" id="jg6847"/>
    </source>
</evidence>
<comment type="subcellular location">
    <subcellularLocation>
        <location evidence="1">Cytoplasm</location>
    </subcellularLocation>
</comment>
<name>A0A915EHV8_9BILA</name>
<evidence type="ECO:0000313" key="6">
    <source>
        <dbReference type="Proteomes" id="UP000887574"/>
    </source>
</evidence>
<dbReference type="PANTHER" id="PTHR46227:SF2">
    <property type="entry name" value="FI03335P"/>
    <property type="match status" value="1"/>
</dbReference>
<feature type="compositionally biased region" description="Polar residues" evidence="4">
    <location>
        <begin position="372"/>
        <end position="382"/>
    </location>
</feature>
<feature type="domain" description="PDZ" evidence="5">
    <location>
        <begin position="120"/>
        <end position="178"/>
    </location>
</feature>
<dbReference type="Proteomes" id="UP000887574">
    <property type="component" value="Unplaced"/>
</dbReference>
<organism evidence="6 7">
    <name type="scientific">Ditylenchus dipsaci</name>
    <dbReference type="NCBI Taxonomy" id="166011"/>
    <lineage>
        <taxon>Eukaryota</taxon>
        <taxon>Metazoa</taxon>
        <taxon>Ecdysozoa</taxon>
        <taxon>Nematoda</taxon>
        <taxon>Chromadorea</taxon>
        <taxon>Rhabditida</taxon>
        <taxon>Tylenchina</taxon>
        <taxon>Tylenchomorpha</taxon>
        <taxon>Sphaerularioidea</taxon>
        <taxon>Anguinidae</taxon>
        <taxon>Anguininae</taxon>
        <taxon>Ditylenchus</taxon>
    </lineage>
</organism>
<dbReference type="PANTHER" id="PTHR46227">
    <property type="entry name" value="GLUTAMATE RECEPTOR-INTERACTING PROTEIN GRIP"/>
    <property type="match status" value="1"/>
</dbReference>
<dbReference type="SUPFAM" id="SSF50156">
    <property type="entry name" value="PDZ domain-like"/>
    <property type="match status" value="3"/>
</dbReference>
<keyword evidence="6" id="KW-1185">Reference proteome</keyword>
<evidence type="ECO:0000256" key="2">
    <source>
        <dbReference type="ARBA" id="ARBA00022490"/>
    </source>
</evidence>
<feature type="region of interest" description="Disordered" evidence="4">
    <location>
        <begin position="311"/>
        <end position="400"/>
    </location>
</feature>
<dbReference type="InterPro" id="IPR036034">
    <property type="entry name" value="PDZ_sf"/>
</dbReference>
<sequence length="400" mass="44488">MSMKFDEFSVDEFDEFSVDEFDAALRTNSADHLLSSTRFHCSRSDRLQVGEICSVNGFELAELTHHQIMVLLRNAGPCVELAVEYDLNASCFRRPPAATTLQRCVEIGLEDEFDEGCDAIRPGGPAHREGRLRVGDRILAIIIKAGRVVQLTVEYDVPVLSTLQKANGPILLEIEKVPGIDFGLVLSMRRNKSNVQVIVHNKATFISSRNPYSVHASRSASIVFLDIPVYCRCGAIHVGDQLLAIDGITLEFTNLGEVYQLLRSQCLLLRLEILPQVQRINCEELDSRQVKINRAAEQLLYSKHSTIVALPNGATSPDGVRRRRSRESIRQPSPTHQRLNSNTSSSCSPPEVQTRQPARTQAARKAVHRNHTSTMGNNSSDTVVKVPVAQSFPEIPEDQI</sequence>
<evidence type="ECO:0000256" key="1">
    <source>
        <dbReference type="ARBA" id="ARBA00004496"/>
    </source>
</evidence>
<dbReference type="InterPro" id="IPR001478">
    <property type="entry name" value="PDZ"/>
</dbReference>
<dbReference type="WBParaSite" id="jg6847">
    <property type="protein sequence ID" value="jg6847"/>
    <property type="gene ID" value="jg6847"/>
</dbReference>
<evidence type="ECO:0000259" key="5">
    <source>
        <dbReference type="PROSITE" id="PS50106"/>
    </source>
</evidence>
<dbReference type="GO" id="GO:0005737">
    <property type="term" value="C:cytoplasm"/>
    <property type="evidence" value="ECO:0007669"/>
    <property type="project" value="UniProtKB-SubCell"/>
</dbReference>
<dbReference type="GO" id="GO:0098887">
    <property type="term" value="P:neurotransmitter receptor transport, endosome to postsynaptic membrane"/>
    <property type="evidence" value="ECO:0007669"/>
    <property type="project" value="TreeGrafter"/>
</dbReference>
<reference evidence="7" key="1">
    <citation type="submission" date="2022-11" db="UniProtKB">
        <authorList>
            <consortium name="WormBaseParasite"/>
        </authorList>
    </citation>
    <scope>IDENTIFICATION</scope>
</reference>
<dbReference type="AlphaFoldDB" id="A0A915EHV8"/>
<accession>A0A915EHV8</accession>
<protein>
    <submittedName>
        <fullName evidence="7">PDZ domain-containing protein</fullName>
    </submittedName>
</protein>
<evidence type="ECO:0000256" key="4">
    <source>
        <dbReference type="SAM" id="MobiDB-lite"/>
    </source>
</evidence>
<proteinExistence type="predicted"/>
<keyword evidence="2" id="KW-0963">Cytoplasm</keyword>
<feature type="domain" description="PDZ" evidence="5">
    <location>
        <begin position="171"/>
        <end position="277"/>
    </location>
</feature>